<reference evidence="1" key="1">
    <citation type="journal article" date="2012" name="Nat. Biotechnol.">
        <title>Reference genome sequence of the model plant Setaria.</title>
        <authorList>
            <person name="Bennetzen J.L."/>
            <person name="Schmutz J."/>
            <person name="Wang H."/>
            <person name="Percifield R."/>
            <person name="Hawkins J."/>
            <person name="Pontaroli A.C."/>
            <person name="Estep M."/>
            <person name="Feng L."/>
            <person name="Vaughn J.N."/>
            <person name="Grimwood J."/>
            <person name="Jenkins J."/>
            <person name="Barry K."/>
            <person name="Lindquist E."/>
            <person name="Hellsten U."/>
            <person name="Deshpande S."/>
            <person name="Wang X."/>
            <person name="Wu X."/>
            <person name="Mitros T."/>
            <person name="Triplett J."/>
            <person name="Yang X."/>
            <person name="Ye C.Y."/>
            <person name="Mauro-Herrera M."/>
            <person name="Wang L."/>
            <person name="Li P."/>
            <person name="Sharma M."/>
            <person name="Sharma R."/>
            <person name="Ronald P.C."/>
            <person name="Panaud O."/>
            <person name="Kellogg E.A."/>
            <person name="Brutnell T.P."/>
            <person name="Doust A.N."/>
            <person name="Tuskan G.A."/>
            <person name="Rokhsar D."/>
            <person name="Devos K.M."/>
        </authorList>
    </citation>
    <scope>NUCLEOTIDE SEQUENCE [LARGE SCALE GENOMIC DNA]</scope>
    <source>
        <strain evidence="1">Yugu1</strain>
    </source>
</reference>
<accession>A0A368S6Q4</accession>
<name>A0A368S6Q4_SETIT</name>
<dbReference type="AlphaFoldDB" id="A0A368S6Q4"/>
<organism evidence="1">
    <name type="scientific">Setaria italica</name>
    <name type="common">Foxtail millet</name>
    <name type="synonym">Panicum italicum</name>
    <dbReference type="NCBI Taxonomy" id="4555"/>
    <lineage>
        <taxon>Eukaryota</taxon>
        <taxon>Viridiplantae</taxon>
        <taxon>Streptophyta</taxon>
        <taxon>Embryophyta</taxon>
        <taxon>Tracheophyta</taxon>
        <taxon>Spermatophyta</taxon>
        <taxon>Magnoliopsida</taxon>
        <taxon>Liliopsida</taxon>
        <taxon>Poales</taxon>
        <taxon>Poaceae</taxon>
        <taxon>PACMAD clade</taxon>
        <taxon>Panicoideae</taxon>
        <taxon>Panicodae</taxon>
        <taxon>Paniceae</taxon>
        <taxon>Cenchrinae</taxon>
        <taxon>Setaria</taxon>
    </lineage>
</organism>
<reference evidence="1" key="2">
    <citation type="submission" date="2015-07" db="EMBL/GenBank/DDBJ databases">
        <authorList>
            <person name="Noorani M."/>
        </authorList>
    </citation>
    <scope>NUCLEOTIDE SEQUENCE</scope>
    <source>
        <strain evidence="1">Yugu1</strain>
    </source>
</reference>
<dbReference type="EMBL" id="CM003535">
    <property type="protein sequence ID" value="RCV38087.1"/>
    <property type="molecule type" value="Genomic_DNA"/>
</dbReference>
<proteinExistence type="predicted"/>
<gene>
    <name evidence="1" type="ORF">SETIT_8G113900v2</name>
</gene>
<sequence length="71" mass="8312">MLLNSWRAYQCMLVPRVESKFAGDLGRCYHLWSEEARCSGADPISIMKLWRNYGEQTLVLLNQNYGDWRIG</sequence>
<protein>
    <submittedName>
        <fullName evidence="1">Uncharacterized protein</fullName>
    </submittedName>
</protein>
<evidence type="ECO:0000313" key="1">
    <source>
        <dbReference type="EMBL" id="RCV38087.1"/>
    </source>
</evidence>